<dbReference type="EMBL" id="CP036316">
    <property type="protein sequence ID" value="QDT66261.1"/>
    <property type="molecule type" value="Genomic_DNA"/>
</dbReference>
<keyword evidence="3" id="KW-1185">Reference proteome</keyword>
<evidence type="ECO:0000313" key="2">
    <source>
        <dbReference type="EMBL" id="QDT66261.1"/>
    </source>
</evidence>
<dbReference type="GO" id="GO:0005952">
    <property type="term" value="C:cAMP-dependent protein kinase complex"/>
    <property type="evidence" value="ECO:0007669"/>
    <property type="project" value="InterPro"/>
</dbReference>
<dbReference type="Gene3D" id="2.60.120.10">
    <property type="entry name" value="Jelly Rolls"/>
    <property type="match status" value="1"/>
</dbReference>
<protein>
    <submittedName>
        <fullName evidence="2">cAMP receptor protein</fullName>
    </submittedName>
</protein>
<dbReference type="PANTHER" id="PTHR11635:SF152">
    <property type="entry name" value="CAMP-DEPENDENT PROTEIN KINASE TYPE I REGULATORY SUBUNIT-RELATED"/>
    <property type="match status" value="1"/>
</dbReference>
<feature type="domain" description="Cyclic nucleotide-binding" evidence="1">
    <location>
        <begin position="23"/>
        <end position="125"/>
    </location>
</feature>
<accession>A0A517TD07</accession>
<proteinExistence type="predicted"/>
<dbReference type="PROSITE" id="PS50042">
    <property type="entry name" value="CNMP_BINDING_3"/>
    <property type="match status" value="1"/>
</dbReference>
<organism evidence="2 3">
    <name type="scientific">Calycomorphotria hydatis</name>
    <dbReference type="NCBI Taxonomy" id="2528027"/>
    <lineage>
        <taxon>Bacteria</taxon>
        <taxon>Pseudomonadati</taxon>
        <taxon>Planctomycetota</taxon>
        <taxon>Planctomycetia</taxon>
        <taxon>Planctomycetales</taxon>
        <taxon>Planctomycetaceae</taxon>
        <taxon>Calycomorphotria</taxon>
    </lineage>
</organism>
<dbReference type="InterPro" id="IPR018490">
    <property type="entry name" value="cNMP-bd_dom_sf"/>
</dbReference>
<dbReference type="PRINTS" id="PR00103">
    <property type="entry name" value="CAMPKINASE"/>
</dbReference>
<name>A0A517TD07_9PLAN</name>
<evidence type="ECO:0000313" key="3">
    <source>
        <dbReference type="Proteomes" id="UP000319976"/>
    </source>
</evidence>
<dbReference type="InterPro" id="IPR014710">
    <property type="entry name" value="RmlC-like_jellyroll"/>
</dbReference>
<dbReference type="PANTHER" id="PTHR11635">
    <property type="entry name" value="CAMP-DEPENDENT PROTEIN KINASE REGULATORY CHAIN"/>
    <property type="match status" value="1"/>
</dbReference>
<dbReference type="GO" id="GO:0005829">
    <property type="term" value="C:cytosol"/>
    <property type="evidence" value="ECO:0007669"/>
    <property type="project" value="TreeGrafter"/>
</dbReference>
<dbReference type="CDD" id="cd00038">
    <property type="entry name" value="CAP_ED"/>
    <property type="match status" value="1"/>
</dbReference>
<evidence type="ECO:0000259" key="1">
    <source>
        <dbReference type="PROSITE" id="PS50042"/>
    </source>
</evidence>
<dbReference type="InterPro" id="IPR000595">
    <property type="entry name" value="cNMP-bd_dom"/>
</dbReference>
<sequence>MSTTDEKSETITITESQLAYCSMFASLTPSQRQEFLDLAEVETFTAGETILQEGHETRNLWIIFEGECEVLKSTGDDEQQRLASLEQGAVFGEMSFFNPAPHSATVKAVTDVTVLRMSRERYSELEISGLRPAHRIAYETAVVMADRLRKMDHWVSGLLADDVHPQKQEEWSEFRAKLYTHWEF</sequence>
<dbReference type="KEGG" id="chya:V22_35260"/>
<dbReference type="SUPFAM" id="SSF51206">
    <property type="entry name" value="cAMP-binding domain-like"/>
    <property type="match status" value="1"/>
</dbReference>
<dbReference type="AlphaFoldDB" id="A0A517TD07"/>
<dbReference type="Proteomes" id="UP000319976">
    <property type="component" value="Chromosome"/>
</dbReference>
<dbReference type="InterPro" id="IPR050503">
    <property type="entry name" value="cAMP-dep_PK_reg_su-like"/>
</dbReference>
<dbReference type="OrthoDB" id="282820at2"/>
<dbReference type="SMART" id="SM00100">
    <property type="entry name" value="cNMP"/>
    <property type="match status" value="1"/>
</dbReference>
<dbReference type="RefSeq" id="WP_145265216.1">
    <property type="nucleotide sequence ID" value="NZ_CP036316.1"/>
</dbReference>
<dbReference type="Pfam" id="PF00027">
    <property type="entry name" value="cNMP_binding"/>
    <property type="match status" value="1"/>
</dbReference>
<reference evidence="2 3" key="1">
    <citation type="submission" date="2019-02" db="EMBL/GenBank/DDBJ databases">
        <title>Deep-cultivation of Planctomycetes and their phenomic and genomic characterization uncovers novel biology.</title>
        <authorList>
            <person name="Wiegand S."/>
            <person name="Jogler M."/>
            <person name="Boedeker C."/>
            <person name="Pinto D."/>
            <person name="Vollmers J."/>
            <person name="Rivas-Marin E."/>
            <person name="Kohn T."/>
            <person name="Peeters S.H."/>
            <person name="Heuer A."/>
            <person name="Rast P."/>
            <person name="Oberbeckmann S."/>
            <person name="Bunk B."/>
            <person name="Jeske O."/>
            <person name="Meyerdierks A."/>
            <person name="Storesund J.E."/>
            <person name="Kallscheuer N."/>
            <person name="Luecker S."/>
            <person name="Lage O.M."/>
            <person name="Pohl T."/>
            <person name="Merkel B.J."/>
            <person name="Hornburger P."/>
            <person name="Mueller R.-W."/>
            <person name="Bruemmer F."/>
            <person name="Labrenz M."/>
            <person name="Spormann A.M."/>
            <person name="Op den Camp H."/>
            <person name="Overmann J."/>
            <person name="Amann R."/>
            <person name="Jetten M.S.M."/>
            <person name="Mascher T."/>
            <person name="Medema M.H."/>
            <person name="Devos D.P."/>
            <person name="Kaster A.-K."/>
            <person name="Ovreas L."/>
            <person name="Rohde M."/>
            <person name="Galperin M.Y."/>
            <person name="Jogler C."/>
        </authorList>
    </citation>
    <scope>NUCLEOTIDE SEQUENCE [LARGE SCALE GENOMIC DNA]</scope>
    <source>
        <strain evidence="2 3">V22</strain>
    </source>
</reference>
<gene>
    <name evidence="2" type="primary">crp</name>
    <name evidence="2" type="ORF">V22_35260</name>
</gene>
<keyword evidence="2" id="KW-0675">Receptor</keyword>